<reference evidence="2" key="1">
    <citation type="submission" date="2019-11" db="UniProtKB">
        <authorList>
            <consortium name="WormBaseParasite"/>
        </authorList>
    </citation>
    <scope>IDENTIFICATION</scope>
</reference>
<dbReference type="GO" id="GO:0007018">
    <property type="term" value="P:microtubule-based movement"/>
    <property type="evidence" value="ECO:0007669"/>
    <property type="project" value="InterPro"/>
</dbReference>
<name>A0A5K3EPX0_MESCO</name>
<accession>A0A5K3EPX0</accession>
<dbReference type="AlphaFoldDB" id="A0A5K3EPX0"/>
<dbReference type="GO" id="GO:0051959">
    <property type="term" value="F:dynein light intermediate chain binding"/>
    <property type="evidence" value="ECO:0007669"/>
    <property type="project" value="InterPro"/>
</dbReference>
<protein>
    <submittedName>
        <fullName evidence="2">DHC_N1 domain-containing protein</fullName>
    </submittedName>
</protein>
<dbReference type="GO" id="GO:0005858">
    <property type="term" value="C:axonemal dynein complex"/>
    <property type="evidence" value="ECO:0007669"/>
    <property type="project" value="TreeGrafter"/>
</dbReference>
<sequence>MMYSMETAVVEWSNQVNECLEQHSGQLTVEGQFPLPIQEYEFWRQRMTCMHDIYDQLVHPQVKKMAIILEQNESAYSASFKEMFKKVVRAVVESETIVVFLTPLMNYLNDLENTAFDECRSAIQPIVHMLALIWVNCQYYRKTEQMVILITEIGNLLIQQCRTYLDPSEIVKEEPDSGMKKINEALDTFNYFKLVVDEYRTNVKESCIQQGVEPSEWVFHSSWVFSRIDAFIQRLELIKKFFTCNTDYNRLEKVEALGVVGATLSQHLANLYKEYQDAYKNFTDLNMDCLSTENDVFLKKVGKYFHVIEDFDHRMTTIVLKNFSDCPDAASTFKTIFMFGPLLSRPVIAPKIDHCFYKLIEFMHSDLDECKLTLDRHLASQDMLKEAIFKNLPPASGAMAWSMQLLRRAEALMSPLRHIDHFFRKRKLDELCQSAPEKCQVNLKLPLLKRDPGTLLMEVNFDNQLIEILREVHYLLQMSGEGVCDQEMPPDFEGLIPKPVDEIKEKLPSETLELFEEAEPLREAHLKLNQIANAYNTVRQHTYTVEYPLISTEVEAFDKSLAPAFKNLTWKNHDMDFIDSNLDIIGDLRDRVLTAHENLQKISIQASLWNAIPLYQGKERKYDCLIPLEDRENIKESRYREMVDAAEKILRLVAVKYTLFFIISWSSFCRLFTKV</sequence>
<dbReference type="PANTHER" id="PTHR46532:SF11">
    <property type="entry name" value="DYNEIN AXONEMAL HEAVY CHAIN 12"/>
    <property type="match status" value="1"/>
</dbReference>
<dbReference type="InterPro" id="IPR013594">
    <property type="entry name" value="Dynein_heavy_tail"/>
</dbReference>
<organism evidence="2">
    <name type="scientific">Mesocestoides corti</name>
    <name type="common">Flatworm</name>
    <dbReference type="NCBI Taxonomy" id="53468"/>
    <lineage>
        <taxon>Eukaryota</taxon>
        <taxon>Metazoa</taxon>
        <taxon>Spiralia</taxon>
        <taxon>Lophotrochozoa</taxon>
        <taxon>Platyhelminthes</taxon>
        <taxon>Cestoda</taxon>
        <taxon>Eucestoda</taxon>
        <taxon>Cyclophyllidea</taxon>
        <taxon>Mesocestoididae</taxon>
        <taxon>Mesocestoides</taxon>
    </lineage>
</organism>
<proteinExistence type="predicted"/>
<evidence type="ECO:0000259" key="1">
    <source>
        <dbReference type="Pfam" id="PF08385"/>
    </source>
</evidence>
<dbReference type="InterPro" id="IPR026983">
    <property type="entry name" value="DHC"/>
</dbReference>
<dbReference type="PANTHER" id="PTHR46532">
    <property type="entry name" value="MALE FERTILITY FACTOR KL5"/>
    <property type="match status" value="1"/>
</dbReference>
<dbReference type="Pfam" id="PF08385">
    <property type="entry name" value="DHC_N1"/>
    <property type="match status" value="1"/>
</dbReference>
<feature type="domain" description="Dynein heavy chain tail" evidence="1">
    <location>
        <begin position="3"/>
        <end position="575"/>
    </location>
</feature>
<evidence type="ECO:0000313" key="2">
    <source>
        <dbReference type="WBParaSite" id="MCU_001825-RA"/>
    </source>
</evidence>
<dbReference type="GO" id="GO:0045505">
    <property type="term" value="F:dynein intermediate chain binding"/>
    <property type="evidence" value="ECO:0007669"/>
    <property type="project" value="InterPro"/>
</dbReference>
<dbReference type="WBParaSite" id="MCU_001825-RA">
    <property type="protein sequence ID" value="MCU_001825-RA"/>
    <property type="gene ID" value="MCU_001825"/>
</dbReference>